<evidence type="ECO:0000313" key="2">
    <source>
        <dbReference type="Proteomes" id="UP001630127"/>
    </source>
</evidence>
<dbReference type="PANTHER" id="PTHR46951:SF2">
    <property type="entry name" value="BED-TYPE DOMAIN-CONTAINING PROTEIN"/>
    <property type="match status" value="1"/>
</dbReference>
<dbReference type="PANTHER" id="PTHR46951">
    <property type="entry name" value="BED-TYPE DOMAIN-CONTAINING PROTEIN"/>
    <property type="match status" value="1"/>
</dbReference>
<reference evidence="1 2" key="1">
    <citation type="submission" date="2024-11" db="EMBL/GenBank/DDBJ databases">
        <title>A near-complete genome assembly of Cinchona calisaya.</title>
        <authorList>
            <person name="Lian D.C."/>
            <person name="Zhao X.W."/>
            <person name="Wei L."/>
        </authorList>
    </citation>
    <scope>NUCLEOTIDE SEQUENCE [LARGE SCALE GENOMIC DNA]</scope>
    <source>
        <tissue evidence="1">Nenye</tissue>
    </source>
</reference>
<gene>
    <name evidence="1" type="ORF">ACH5RR_007479</name>
</gene>
<dbReference type="EMBL" id="JBJUIK010000003">
    <property type="protein sequence ID" value="KAL3533958.1"/>
    <property type="molecule type" value="Genomic_DNA"/>
</dbReference>
<name>A0ABD3AS83_9GENT</name>
<comment type="caution">
    <text evidence="1">The sequence shown here is derived from an EMBL/GenBank/DDBJ whole genome shotgun (WGS) entry which is preliminary data.</text>
</comment>
<dbReference type="InterPro" id="IPR015915">
    <property type="entry name" value="Kelch-typ_b-propeller"/>
</dbReference>
<dbReference type="SUPFAM" id="SSF117281">
    <property type="entry name" value="Kelch motif"/>
    <property type="match status" value="1"/>
</dbReference>
<protein>
    <submittedName>
        <fullName evidence="1">Uncharacterized protein</fullName>
    </submittedName>
</protein>
<organism evidence="1 2">
    <name type="scientific">Cinchona calisaya</name>
    <dbReference type="NCBI Taxonomy" id="153742"/>
    <lineage>
        <taxon>Eukaryota</taxon>
        <taxon>Viridiplantae</taxon>
        <taxon>Streptophyta</taxon>
        <taxon>Embryophyta</taxon>
        <taxon>Tracheophyta</taxon>
        <taxon>Spermatophyta</taxon>
        <taxon>Magnoliopsida</taxon>
        <taxon>eudicotyledons</taxon>
        <taxon>Gunneridae</taxon>
        <taxon>Pentapetalae</taxon>
        <taxon>asterids</taxon>
        <taxon>lamiids</taxon>
        <taxon>Gentianales</taxon>
        <taxon>Rubiaceae</taxon>
        <taxon>Cinchonoideae</taxon>
        <taxon>Cinchoneae</taxon>
        <taxon>Cinchona</taxon>
    </lineage>
</organism>
<accession>A0ABD3AS83</accession>
<proteinExistence type="predicted"/>
<sequence length="462" mass="52445">MKLHLAGERGSVAPCTKVAPEVRHAILGSLKEYAQKAKEKRGDFGEENLYGRSVNDFDGDDIQEIAPPRAKGVSINMAGASASKGKRKATTGINAYFKGGRDTSQPTIKACLQSKEKWHNTDMAITLWFYDPCIPINAINSPFYQRVIDHIASIGHGYKGPSYHALRVPLLRDAKKHVQLVIDSLRSNWDRSTRTNRKRSYDPIDYELIGKTKFWVVEEEPAGELDYKELEAELEELPVNDDVECSNSQQVEGNNCVSLCASVHMILLVKLSRILFVEIGGKLYLLPGHPYGNRIQEPSFEVFDPCKNSWSALESPPLFLKSGKYFHGKRGVIYSSYWLHCDVVGSPRGRNADEIVCWWSSICIRRWSHSLRWGYIDLFWIFFLSSSCILDARRRLFLLHIRDGAEGRGRAKFAIVKFEVSKVDGVVEDDTRPEFFEVTVIHTLKHEIELSMCFSPVYSFSI</sequence>
<dbReference type="Proteomes" id="UP001630127">
    <property type="component" value="Unassembled WGS sequence"/>
</dbReference>
<evidence type="ECO:0000313" key="1">
    <source>
        <dbReference type="EMBL" id="KAL3533958.1"/>
    </source>
</evidence>
<dbReference type="AlphaFoldDB" id="A0ABD3AS83"/>
<keyword evidence="2" id="KW-1185">Reference proteome</keyword>